<dbReference type="InterPro" id="IPR041667">
    <property type="entry name" value="Cupin_8"/>
</dbReference>
<keyword evidence="3" id="KW-1185">Reference proteome</keyword>
<proteinExistence type="predicted"/>
<dbReference type="PROSITE" id="PS51184">
    <property type="entry name" value="JMJC"/>
    <property type="match status" value="1"/>
</dbReference>
<name>A0A2A2JXM5_9BILA</name>
<dbReference type="SMART" id="SM00558">
    <property type="entry name" value="JmjC"/>
    <property type="match status" value="1"/>
</dbReference>
<dbReference type="EMBL" id="LIAE01010125">
    <property type="protein sequence ID" value="PAV66309.1"/>
    <property type="molecule type" value="Genomic_DNA"/>
</dbReference>
<evidence type="ECO:0000313" key="2">
    <source>
        <dbReference type="EMBL" id="PAV66309.1"/>
    </source>
</evidence>
<evidence type="ECO:0000259" key="1">
    <source>
        <dbReference type="PROSITE" id="PS51184"/>
    </source>
</evidence>
<organism evidence="2 3">
    <name type="scientific">Diploscapter pachys</name>
    <dbReference type="NCBI Taxonomy" id="2018661"/>
    <lineage>
        <taxon>Eukaryota</taxon>
        <taxon>Metazoa</taxon>
        <taxon>Ecdysozoa</taxon>
        <taxon>Nematoda</taxon>
        <taxon>Chromadorea</taxon>
        <taxon>Rhabditida</taxon>
        <taxon>Rhabditina</taxon>
        <taxon>Rhabditomorpha</taxon>
        <taxon>Rhabditoidea</taxon>
        <taxon>Rhabditidae</taxon>
        <taxon>Diploscapter</taxon>
    </lineage>
</organism>
<protein>
    <recommendedName>
        <fullName evidence="1">JmjC domain-containing protein</fullName>
    </recommendedName>
</protein>
<sequence>MCLQLPPVPGSVALPGFASVAAERDAWRVRTRQRQQALSPVLTAVPRIRGPVSAETFLDLFYAPGIPVVIEGLAAKWPAVRQWTTKKLARKVGSAEITYQGGRNSAPDFEIAKTRHTRTMPFDAYIEMVTSADTGNDAYITAYNNVANTVALQPLMGDFGPVPFLDERIGSIWIGPKGTFTPLHHDLNNNLLVQLMGTKRLFLLPPEETSKLANNDFVFSDVHDIMSDDKVAQYPEVLSARCYHVDIHPGDALFMPVGWWHQVEALSFSAMLTYHNFIWPNDAFRDFPPNR</sequence>
<dbReference type="InterPro" id="IPR014710">
    <property type="entry name" value="RmlC-like_jellyroll"/>
</dbReference>
<gene>
    <name evidence="2" type="ORF">WR25_09276</name>
</gene>
<evidence type="ECO:0000313" key="3">
    <source>
        <dbReference type="Proteomes" id="UP000218231"/>
    </source>
</evidence>
<dbReference type="OrthoDB" id="47172at2759"/>
<dbReference type="STRING" id="2018661.A0A2A2JXM5"/>
<reference evidence="2 3" key="1">
    <citation type="journal article" date="2017" name="Curr. Biol.">
        <title>Genome architecture and evolution of a unichromosomal asexual nematode.</title>
        <authorList>
            <person name="Fradin H."/>
            <person name="Zegar C."/>
            <person name="Gutwein M."/>
            <person name="Lucas J."/>
            <person name="Kovtun M."/>
            <person name="Corcoran D."/>
            <person name="Baugh L.R."/>
            <person name="Kiontke K."/>
            <person name="Gunsalus K."/>
            <person name="Fitch D.H."/>
            <person name="Piano F."/>
        </authorList>
    </citation>
    <scope>NUCLEOTIDE SEQUENCE [LARGE SCALE GENOMIC DNA]</scope>
    <source>
        <strain evidence="2">PF1309</strain>
    </source>
</reference>
<dbReference type="AlphaFoldDB" id="A0A2A2JXM5"/>
<dbReference type="Proteomes" id="UP000218231">
    <property type="component" value="Unassembled WGS sequence"/>
</dbReference>
<dbReference type="PANTHER" id="PTHR12461">
    <property type="entry name" value="HYPOXIA-INDUCIBLE FACTOR 1 ALPHA INHIBITOR-RELATED"/>
    <property type="match status" value="1"/>
</dbReference>
<dbReference type="PANTHER" id="PTHR12461:SF105">
    <property type="entry name" value="HYPOXIA-INDUCIBLE FACTOR 1-ALPHA INHIBITOR"/>
    <property type="match status" value="1"/>
</dbReference>
<feature type="domain" description="JmjC" evidence="1">
    <location>
        <begin position="142"/>
        <end position="291"/>
    </location>
</feature>
<dbReference type="Pfam" id="PF13621">
    <property type="entry name" value="Cupin_8"/>
    <property type="match status" value="1"/>
</dbReference>
<dbReference type="InterPro" id="IPR003347">
    <property type="entry name" value="JmjC_dom"/>
</dbReference>
<dbReference type="Gene3D" id="2.60.120.10">
    <property type="entry name" value="Jelly Rolls"/>
    <property type="match status" value="1"/>
</dbReference>
<comment type="caution">
    <text evidence="2">The sequence shown here is derived from an EMBL/GenBank/DDBJ whole genome shotgun (WGS) entry which is preliminary data.</text>
</comment>
<dbReference type="SUPFAM" id="SSF51197">
    <property type="entry name" value="Clavaminate synthase-like"/>
    <property type="match status" value="1"/>
</dbReference>
<accession>A0A2A2JXM5</accession>